<comment type="caution">
    <text evidence="1">The sequence shown here is derived from an EMBL/GenBank/DDBJ whole genome shotgun (WGS) entry which is preliminary data.</text>
</comment>
<dbReference type="Gene3D" id="3.40.50.1820">
    <property type="entry name" value="alpha/beta hydrolase"/>
    <property type="match status" value="1"/>
</dbReference>
<accession>A0ABQ2LH17</accession>
<dbReference type="EMBL" id="BMOV01000013">
    <property type="protein sequence ID" value="GGO16774.1"/>
    <property type="molecule type" value="Genomic_DNA"/>
</dbReference>
<dbReference type="Proteomes" id="UP000602381">
    <property type="component" value="Unassembled WGS sequence"/>
</dbReference>
<name>A0ABQ2LH17_9PROT</name>
<dbReference type="PANTHER" id="PTHR36837:SF2">
    <property type="entry name" value="POLY(3-HYDROXYALKANOATE) POLYMERASE SUBUNIT PHAC"/>
    <property type="match status" value="1"/>
</dbReference>
<dbReference type="PANTHER" id="PTHR36837">
    <property type="entry name" value="POLY(3-HYDROXYALKANOATE) POLYMERASE SUBUNIT PHAC"/>
    <property type="match status" value="1"/>
</dbReference>
<proteinExistence type="predicted"/>
<dbReference type="InterPro" id="IPR051321">
    <property type="entry name" value="PHA/PHB_synthase"/>
</dbReference>
<evidence type="ECO:0000313" key="1">
    <source>
        <dbReference type="EMBL" id="GGO16774.1"/>
    </source>
</evidence>
<protein>
    <recommendedName>
        <fullName evidence="3">Alpha/beta fold hydrolase</fullName>
    </recommendedName>
</protein>
<gene>
    <name evidence="1" type="ORF">GCM10007972_26210</name>
</gene>
<evidence type="ECO:0000313" key="2">
    <source>
        <dbReference type="Proteomes" id="UP000602381"/>
    </source>
</evidence>
<evidence type="ECO:0008006" key="3">
    <source>
        <dbReference type="Google" id="ProtNLM"/>
    </source>
</evidence>
<organism evidence="1 2">
    <name type="scientific">Iodidimonas muriae</name>
    <dbReference type="NCBI Taxonomy" id="261467"/>
    <lineage>
        <taxon>Bacteria</taxon>
        <taxon>Pseudomonadati</taxon>
        <taxon>Pseudomonadota</taxon>
        <taxon>Alphaproteobacteria</taxon>
        <taxon>Iodidimonadales</taxon>
        <taxon>Iodidimonadaceae</taxon>
        <taxon>Iodidimonas</taxon>
    </lineage>
</organism>
<dbReference type="Pfam" id="PF11339">
    <property type="entry name" value="DUF3141"/>
    <property type="match status" value="1"/>
</dbReference>
<keyword evidence="2" id="KW-1185">Reference proteome</keyword>
<dbReference type="SUPFAM" id="SSF53474">
    <property type="entry name" value="alpha/beta-Hydrolases"/>
    <property type="match status" value="1"/>
</dbReference>
<dbReference type="InterPro" id="IPR024501">
    <property type="entry name" value="DUF3141"/>
</dbReference>
<dbReference type="InterPro" id="IPR029058">
    <property type="entry name" value="AB_hydrolase_fold"/>
</dbReference>
<reference evidence="2" key="1">
    <citation type="journal article" date="2019" name="Int. J. Syst. Evol. Microbiol.">
        <title>The Global Catalogue of Microorganisms (GCM) 10K type strain sequencing project: providing services to taxonomists for standard genome sequencing and annotation.</title>
        <authorList>
            <consortium name="The Broad Institute Genomics Platform"/>
            <consortium name="The Broad Institute Genome Sequencing Center for Infectious Disease"/>
            <person name="Wu L."/>
            <person name="Ma J."/>
        </authorList>
    </citation>
    <scope>NUCLEOTIDE SEQUENCE [LARGE SCALE GENOMIC DNA]</scope>
    <source>
        <strain evidence="2">JCM 17843</strain>
    </source>
</reference>
<sequence length="357" mass="39745">MEEKGLQAFQNNLRFVAEAEKIENPPPSEWATENKILLDLDTMRLRDFSPKKSDAVPVLVDAPYAGHSSTIADYAKGQSLIETLLASGLSHVLATDWKSATPEMRNYDIDKYLEDMNVVVDDLGGRVALVGLCQGGWLSAMYACRFPEKVASLVLAGAPIDTDAGNGPIKKLAHSLPLSIYEEMVAAGDGRMLGQYMLAGLKNMHPGVQYGKKFVDLYAHIEDKSYFKRTEQFERWYENPIDLPGIYYLQAIRLMFKENRFAKGEFTGLGRALSLKDVTCPTYLLAGASDDITTREQVFAAEHLLGTPQEQIVKNLVPGGHIGLFMGSRTLKDVWPGIAQWIKGQQRRCIRARRAMP</sequence>